<dbReference type="GO" id="GO:0048468">
    <property type="term" value="P:cell development"/>
    <property type="evidence" value="ECO:0007669"/>
    <property type="project" value="UniProtKB-ARBA"/>
</dbReference>
<proteinExistence type="predicted"/>
<dbReference type="STRING" id="43041.A0A182KAE2"/>
<feature type="compositionally biased region" description="Polar residues" evidence="7">
    <location>
        <begin position="216"/>
        <end position="247"/>
    </location>
</feature>
<evidence type="ECO:0000313" key="10">
    <source>
        <dbReference type="Proteomes" id="UP000075881"/>
    </source>
</evidence>
<dbReference type="PANTHER" id="PTHR12198">
    <property type="entry name" value="HOMEOBOX PROTEIN PROSPERO/PROX-1/CEH-26"/>
    <property type="match status" value="1"/>
</dbReference>
<feature type="compositionally biased region" description="Low complexity" evidence="7">
    <location>
        <begin position="1"/>
        <end position="60"/>
    </location>
</feature>
<dbReference type="InterPro" id="IPR023082">
    <property type="entry name" value="Homeo_prospero_dom"/>
</dbReference>
<keyword evidence="5" id="KW-0804">Transcription</keyword>
<dbReference type="EnsemblMetazoa" id="ACHR007729-RA">
    <property type="protein sequence ID" value="ACHR007729-PA"/>
    <property type="gene ID" value="ACHR007729"/>
</dbReference>
<dbReference type="Proteomes" id="UP000075881">
    <property type="component" value="Unassembled WGS sequence"/>
</dbReference>
<name>A0A182KAE2_9DIPT</name>
<keyword evidence="4" id="KW-0371">Homeobox</keyword>
<feature type="region of interest" description="Disordered" evidence="7">
    <location>
        <begin position="600"/>
        <end position="644"/>
    </location>
</feature>
<protein>
    <recommendedName>
        <fullName evidence="8">Prospero domain-containing protein</fullName>
    </recommendedName>
</protein>
<feature type="compositionally biased region" description="Low complexity" evidence="7">
    <location>
        <begin position="448"/>
        <end position="475"/>
    </location>
</feature>
<reference evidence="9" key="2">
    <citation type="submission" date="2020-05" db="UniProtKB">
        <authorList>
            <consortium name="EnsemblMetazoa"/>
        </authorList>
    </citation>
    <scope>IDENTIFICATION</scope>
    <source>
        <strain evidence="9">ACHKN1017</strain>
    </source>
</reference>
<feature type="region of interest" description="Disordered" evidence="7">
    <location>
        <begin position="382"/>
        <end position="401"/>
    </location>
</feature>
<dbReference type="VEuPathDB" id="VectorBase:ACHR007729"/>
<evidence type="ECO:0000259" key="8">
    <source>
        <dbReference type="PROSITE" id="PS51818"/>
    </source>
</evidence>
<comment type="subcellular location">
    <subcellularLocation>
        <location evidence="1">Nucleus</location>
    </subcellularLocation>
</comment>
<organism evidence="9 10">
    <name type="scientific">Anopheles christyi</name>
    <dbReference type="NCBI Taxonomy" id="43041"/>
    <lineage>
        <taxon>Eukaryota</taxon>
        <taxon>Metazoa</taxon>
        <taxon>Ecdysozoa</taxon>
        <taxon>Arthropoda</taxon>
        <taxon>Hexapoda</taxon>
        <taxon>Insecta</taxon>
        <taxon>Pterygota</taxon>
        <taxon>Neoptera</taxon>
        <taxon>Endopterygota</taxon>
        <taxon>Diptera</taxon>
        <taxon>Nematocera</taxon>
        <taxon>Culicoidea</taxon>
        <taxon>Culicidae</taxon>
        <taxon>Anophelinae</taxon>
        <taxon>Anopheles</taxon>
    </lineage>
</organism>
<evidence type="ECO:0000256" key="7">
    <source>
        <dbReference type="SAM" id="MobiDB-lite"/>
    </source>
</evidence>
<feature type="region of interest" description="Disordered" evidence="7">
    <location>
        <begin position="410"/>
        <end position="572"/>
    </location>
</feature>
<accession>A0A182KAE2</accession>
<feature type="compositionally biased region" description="Low complexity" evidence="7">
    <location>
        <begin position="70"/>
        <end position="91"/>
    </location>
</feature>
<feature type="region of interest" description="Disordered" evidence="7">
    <location>
        <begin position="209"/>
        <end position="251"/>
    </location>
</feature>
<dbReference type="GO" id="GO:0005634">
    <property type="term" value="C:nucleus"/>
    <property type="evidence" value="ECO:0007669"/>
    <property type="project" value="UniProtKB-SubCell"/>
</dbReference>
<evidence type="ECO:0000256" key="5">
    <source>
        <dbReference type="ARBA" id="ARBA00023163"/>
    </source>
</evidence>
<dbReference type="GO" id="GO:0007399">
    <property type="term" value="P:nervous system development"/>
    <property type="evidence" value="ECO:0007669"/>
    <property type="project" value="UniProtKB-ARBA"/>
</dbReference>
<dbReference type="InterPro" id="IPR037131">
    <property type="entry name" value="Homeo_prospero_dom_sf"/>
</dbReference>
<keyword evidence="3" id="KW-0238">DNA-binding</keyword>
<reference evidence="10" key="1">
    <citation type="submission" date="2013-03" db="EMBL/GenBank/DDBJ databases">
        <title>The Genome Sequence of Anopheles christyi ACHKN1017.</title>
        <authorList>
            <consortium name="The Broad Institute Genomics Platform"/>
            <person name="Neafsey D.E."/>
            <person name="Besansky N."/>
            <person name="Walker B."/>
            <person name="Young S.K."/>
            <person name="Zeng Q."/>
            <person name="Gargeya S."/>
            <person name="Fitzgerald M."/>
            <person name="Haas B."/>
            <person name="Abouelleil A."/>
            <person name="Allen A.W."/>
            <person name="Alvarado L."/>
            <person name="Arachchi H.M."/>
            <person name="Berlin A.M."/>
            <person name="Chapman S.B."/>
            <person name="Gainer-Dewar J."/>
            <person name="Goldberg J."/>
            <person name="Griggs A."/>
            <person name="Gujja S."/>
            <person name="Hansen M."/>
            <person name="Howarth C."/>
            <person name="Imamovic A."/>
            <person name="Ireland A."/>
            <person name="Larimer J."/>
            <person name="McCowan C."/>
            <person name="Murphy C."/>
            <person name="Pearson M."/>
            <person name="Poon T.W."/>
            <person name="Priest M."/>
            <person name="Roberts A."/>
            <person name="Saif S."/>
            <person name="Shea T."/>
            <person name="Sisk P."/>
            <person name="Sykes S."/>
            <person name="Wortman J."/>
            <person name="Nusbaum C."/>
            <person name="Birren B."/>
        </authorList>
    </citation>
    <scope>NUCLEOTIDE SEQUENCE [LARGE SCALE GENOMIC DNA]</scope>
    <source>
        <strain evidence="10">ACHKN1017</strain>
    </source>
</reference>
<dbReference type="InterPro" id="IPR009057">
    <property type="entry name" value="Homeodomain-like_sf"/>
</dbReference>
<keyword evidence="10" id="KW-1185">Reference proteome</keyword>
<evidence type="ECO:0000256" key="6">
    <source>
        <dbReference type="ARBA" id="ARBA00023242"/>
    </source>
</evidence>
<dbReference type="PANTHER" id="PTHR12198:SF0">
    <property type="entry name" value="HOMEOBOX PROTEIN PROSPERO"/>
    <property type="match status" value="1"/>
</dbReference>
<evidence type="ECO:0000256" key="2">
    <source>
        <dbReference type="ARBA" id="ARBA00023015"/>
    </source>
</evidence>
<dbReference type="Gene3D" id="1.10.10.500">
    <property type="entry name" value="Homeo-prospero domain"/>
    <property type="match status" value="1"/>
</dbReference>
<feature type="region of interest" description="Disordered" evidence="7">
    <location>
        <begin position="1"/>
        <end position="91"/>
    </location>
</feature>
<sequence length="777" mass="83657">MQHQPQPQAQNQTSQALLQPPVQHPQNQHPQQQQQQQQQQLSPTHPQPSQQPCGLVQPVPTNVPLPPLPSAQQQQQQLQPQQHPAVQPQQLSPTHVPMHALPQANHVVPTSMGGHIPAIPKGSSIPSDLTSRLNMMRSSVSSVGPMSGTDLEGLADVLKTEITASLSNLVDSIVTRFVHQRRFLGKQSEAAAAAAEQLNKDLLMASQLLDRKSPRTKISQTDRSSSIGGSQTGNAPMLSTPSLNNAPQPVPMGPSVVGMSVPPAGNGNCIQQQPPLANVNGCAGARLNGSSFPTMPGMPAMHVPSAGSTLDPKGGQQVQQQQQQQQQLAAAAASMNSIAMPPHVRPSPSTAMFQASKTPQNINSVAAAALYNSMNQALGTPSQVNPFCLPPPEPREHNPEQNEALSLVVTPKKKRHKVTDTRITPRTVSRILAQDGIIPSSNPVQVDSQQSQQPQQQQQQPSQQQSQQQQQSQPQLPMGGANNCHGSSLGNSNNNNNNNNCSKNNNALSGQQQQPPQTQVPTQQQPTPGQQQQTQPAQFSSQSSVGTVQPTGPTTPTECKSERSSFHGSASSMLPVSLPTSVAIPNPSLHESQVFSPYSPFFNPHGPHGGPHGPQPSQFHHMKVSSSPPGINGMLDPRDSPPLPHPPTMLHPALLAAHHGNSPDYGHIRASMDVNDRNSDCTSADIAYNGMEPTISFSNQQFFDASIAANQSLTPVNSSTLTPMHLRKAKLMFFWVRYPSSAVLKMYFPDIKFNKNNTAQLVKWFSNFRDVWLKETA</sequence>
<dbReference type="GO" id="GO:0000978">
    <property type="term" value="F:RNA polymerase II cis-regulatory region sequence-specific DNA binding"/>
    <property type="evidence" value="ECO:0007669"/>
    <property type="project" value="TreeGrafter"/>
</dbReference>
<dbReference type="GO" id="GO:0000981">
    <property type="term" value="F:DNA-binding transcription factor activity, RNA polymerase II-specific"/>
    <property type="evidence" value="ECO:0007669"/>
    <property type="project" value="TreeGrafter"/>
</dbReference>
<keyword evidence="2" id="KW-0805">Transcription regulation</keyword>
<dbReference type="SUPFAM" id="SSF46689">
    <property type="entry name" value="Homeodomain-like"/>
    <property type="match status" value="1"/>
</dbReference>
<evidence type="ECO:0000256" key="1">
    <source>
        <dbReference type="ARBA" id="ARBA00004123"/>
    </source>
</evidence>
<dbReference type="AlphaFoldDB" id="A0A182KAE2"/>
<feature type="compositionally biased region" description="Low complexity" evidence="7">
    <location>
        <begin position="482"/>
        <end position="557"/>
    </location>
</feature>
<evidence type="ECO:0000256" key="3">
    <source>
        <dbReference type="ARBA" id="ARBA00023125"/>
    </source>
</evidence>
<dbReference type="PROSITE" id="PS51818">
    <property type="entry name" value="HOMEO_PROSPERO"/>
    <property type="match status" value="1"/>
</dbReference>
<dbReference type="Pfam" id="PF05044">
    <property type="entry name" value="HPD"/>
    <property type="match status" value="1"/>
</dbReference>
<feature type="domain" description="Prospero" evidence="8">
    <location>
        <begin position="718"/>
        <end position="777"/>
    </location>
</feature>
<dbReference type="InterPro" id="IPR039350">
    <property type="entry name" value="Prospero_homeodomain"/>
</dbReference>
<evidence type="ECO:0000313" key="9">
    <source>
        <dbReference type="EnsemblMetazoa" id="ACHR007729-PA"/>
    </source>
</evidence>
<keyword evidence="6" id="KW-0539">Nucleus</keyword>
<evidence type="ECO:0000256" key="4">
    <source>
        <dbReference type="ARBA" id="ARBA00023155"/>
    </source>
</evidence>